<dbReference type="EMBL" id="JAKWBI020000343">
    <property type="protein sequence ID" value="KAJ2896267.1"/>
    <property type="molecule type" value="Genomic_DNA"/>
</dbReference>
<dbReference type="Proteomes" id="UP001201980">
    <property type="component" value="Unassembled WGS sequence"/>
</dbReference>
<name>A0AAD5RK32_9PEZI</name>
<reference evidence="1" key="1">
    <citation type="submission" date="2022-07" db="EMBL/GenBank/DDBJ databases">
        <title>Draft genome sequence of Zalerion maritima ATCC 34329, a (micro)plastics degrading marine fungus.</title>
        <authorList>
            <person name="Paco A."/>
            <person name="Goncalves M.F.M."/>
            <person name="Rocha-Santos T.A.P."/>
            <person name="Alves A."/>
        </authorList>
    </citation>
    <scope>NUCLEOTIDE SEQUENCE</scope>
    <source>
        <strain evidence="1">ATCC 34329</strain>
    </source>
</reference>
<gene>
    <name evidence="1" type="ORF">MKZ38_005721</name>
</gene>
<evidence type="ECO:0000313" key="1">
    <source>
        <dbReference type="EMBL" id="KAJ2896267.1"/>
    </source>
</evidence>
<protein>
    <submittedName>
        <fullName evidence="1">Uncharacterized protein</fullName>
    </submittedName>
</protein>
<proteinExistence type="predicted"/>
<evidence type="ECO:0000313" key="2">
    <source>
        <dbReference type="Proteomes" id="UP001201980"/>
    </source>
</evidence>
<keyword evidence="2" id="KW-1185">Reference proteome</keyword>
<dbReference type="AlphaFoldDB" id="A0AAD5RK32"/>
<comment type="caution">
    <text evidence="1">The sequence shown here is derived from an EMBL/GenBank/DDBJ whole genome shotgun (WGS) entry which is preliminary data.</text>
</comment>
<organism evidence="1 2">
    <name type="scientific">Zalerion maritima</name>
    <dbReference type="NCBI Taxonomy" id="339359"/>
    <lineage>
        <taxon>Eukaryota</taxon>
        <taxon>Fungi</taxon>
        <taxon>Dikarya</taxon>
        <taxon>Ascomycota</taxon>
        <taxon>Pezizomycotina</taxon>
        <taxon>Sordariomycetes</taxon>
        <taxon>Lulworthiomycetidae</taxon>
        <taxon>Lulworthiales</taxon>
        <taxon>Lulworthiaceae</taxon>
        <taxon>Zalerion</taxon>
    </lineage>
</organism>
<sequence>MTAQRDIFEVPQLQGSPASRFRILFHHTILPLPSIPSKAIVRKAVTRIMADQIRKPVILILGIGDESQQHLTRADAESLMDLHPNPRGIFIPDTGITTEKNKAVTQQVIQFVRAGGTAVFGAVFSSSIRPPDFDRYFEKSWSLPWKFAGYYRTTVFRNESSFGRPNSGLPASYSQKAVNLKHVPRTSAWYLPDEDSVLESVVFGGAQIEDKTQAPVVFLKVGEGWLGYTGDVNAEDGTTAVVLGMFRLLS</sequence>
<accession>A0AAD5RK32</accession>